<dbReference type="SUPFAM" id="SSF47040">
    <property type="entry name" value="Kix domain of CBP (creb binding protein)"/>
    <property type="match status" value="1"/>
</dbReference>
<keyword evidence="3" id="KW-1185">Reference proteome</keyword>
<dbReference type="InterPro" id="IPR003101">
    <property type="entry name" value="KIX_dom"/>
</dbReference>
<keyword evidence="1" id="KW-0539">Nucleus</keyword>
<feature type="domain" description="KIX" evidence="2">
    <location>
        <begin position="117"/>
        <end position="196"/>
    </location>
</feature>
<dbReference type="GeneID" id="136081667"/>
<evidence type="ECO:0000313" key="4">
    <source>
        <dbReference type="RefSeq" id="XP_065652424.1"/>
    </source>
</evidence>
<gene>
    <name evidence="7 8" type="primary">LOC136081667</name>
    <name evidence="4 5 6" type="synonym">LOC136079809</name>
</gene>
<dbReference type="RefSeq" id="XP_065655388.1">
    <property type="nucleotide sequence ID" value="XM_065799316.1"/>
</dbReference>
<evidence type="ECO:0000259" key="2">
    <source>
        <dbReference type="PROSITE" id="PS50952"/>
    </source>
</evidence>
<evidence type="ECO:0000313" key="8">
    <source>
        <dbReference type="RefSeq" id="XP_065655388.1"/>
    </source>
</evidence>
<evidence type="ECO:0000313" key="5">
    <source>
        <dbReference type="RefSeq" id="XP_065652425.1"/>
    </source>
</evidence>
<dbReference type="Proteomes" id="UP001652625">
    <property type="component" value="Chromosome 04"/>
</dbReference>
<dbReference type="Proteomes" id="UP001652625">
    <property type="component" value="Chromosome 06"/>
</dbReference>
<dbReference type="InterPro" id="IPR036529">
    <property type="entry name" value="KIX_dom_sf"/>
</dbReference>
<dbReference type="Gene3D" id="1.10.246.20">
    <property type="entry name" value="Coactivator CBP, KIX domain"/>
    <property type="match status" value="1"/>
</dbReference>
<evidence type="ECO:0000313" key="7">
    <source>
        <dbReference type="RefSeq" id="XP_065655387.1"/>
    </source>
</evidence>
<dbReference type="PROSITE" id="PS50952">
    <property type="entry name" value="KIX"/>
    <property type="match status" value="1"/>
</dbReference>
<dbReference type="RefSeq" id="XP_065655387.1">
    <property type="nucleotide sequence ID" value="XM_065799315.1"/>
</dbReference>
<name>A0ABM4C1G0_HYDVU</name>
<evidence type="ECO:0000313" key="6">
    <source>
        <dbReference type="RefSeq" id="XP_065652426.1"/>
    </source>
</evidence>
<accession>A0ABM4C1G0</accession>
<sequence>MKQNESCETLEISESLNIDESINYLFIDEICEALLNNVSSSSELIRILELNGFDRVDLDDFLSLLIDLGRINLVETIIEAFHGSATEPTNKSINLQMSSSLLTLPSGELSNAASNNDDIEGWHNEVTENQRNHLSDKLESSIKITLKTDFLNDNYVEKLKVYVNEAEVAAYINARSKVEYIQLLEGKVLEIQIKLKDHMQKKYEEQIDPIEICIEKMLETDELICINKPCDTNEVDNESVHKIEEDAYKVHIQNMMNEEEFEEIMLEPQETYKSMDIQKMHEIQRDFKESCIENNDKVISKICNHRQGFTLLFSK</sequence>
<dbReference type="RefSeq" id="XP_065652424.1">
    <property type="nucleotide sequence ID" value="XM_065796352.1"/>
</dbReference>
<dbReference type="RefSeq" id="XP_065652426.1">
    <property type="nucleotide sequence ID" value="XM_065796354.1"/>
</dbReference>
<dbReference type="Pfam" id="PF02172">
    <property type="entry name" value="KIX"/>
    <property type="match status" value="1"/>
</dbReference>
<proteinExistence type="predicted"/>
<protein>
    <submittedName>
        <fullName evidence="4">Uncharacterized protein LOC136079809 isoform X1</fullName>
    </submittedName>
    <submittedName>
        <fullName evidence="5">Uncharacterized protein LOC136079809 isoform X2</fullName>
    </submittedName>
    <submittedName>
        <fullName evidence="6">Uncharacterized protein LOC136079809 isoform X3</fullName>
    </submittedName>
    <submittedName>
        <fullName evidence="7">Uncharacterized protein LOC136081667 isoform X1</fullName>
    </submittedName>
    <submittedName>
        <fullName evidence="8">Uncharacterized protein LOC136081667 isoform X2</fullName>
    </submittedName>
</protein>
<organism evidence="3 7">
    <name type="scientific">Hydra vulgaris</name>
    <name type="common">Hydra</name>
    <name type="synonym">Hydra attenuata</name>
    <dbReference type="NCBI Taxonomy" id="6087"/>
    <lineage>
        <taxon>Eukaryota</taxon>
        <taxon>Metazoa</taxon>
        <taxon>Cnidaria</taxon>
        <taxon>Hydrozoa</taxon>
        <taxon>Hydroidolina</taxon>
        <taxon>Anthoathecata</taxon>
        <taxon>Aplanulata</taxon>
        <taxon>Hydridae</taxon>
        <taxon>Hydra</taxon>
    </lineage>
</organism>
<evidence type="ECO:0000256" key="1">
    <source>
        <dbReference type="ARBA" id="ARBA00023242"/>
    </source>
</evidence>
<dbReference type="RefSeq" id="XP_065652425.1">
    <property type="nucleotide sequence ID" value="XM_065796353.1"/>
</dbReference>
<reference evidence="4 5" key="1">
    <citation type="submission" date="2025-05" db="UniProtKB">
        <authorList>
            <consortium name="RefSeq"/>
        </authorList>
    </citation>
    <scope>IDENTIFICATION</scope>
</reference>
<evidence type="ECO:0000313" key="3">
    <source>
        <dbReference type="Proteomes" id="UP001652625"/>
    </source>
</evidence>